<evidence type="ECO:0000313" key="1">
    <source>
        <dbReference type="EMBL" id="GAA0174527.1"/>
    </source>
</evidence>
<comment type="caution">
    <text evidence="1">The sequence shown here is derived from an EMBL/GenBank/DDBJ whole genome shotgun (WGS) entry which is preliminary data.</text>
</comment>
<name>A0AAV3RHM0_LITER</name>
<protein>
    <recommendedName>
        <fullName evidence="3">DUF4283 domain-containing protein</fullName>
    </recommendedName>
</protein>
<sequence>MEADIIRSLQSCKLTEEEEAVTKVNAEDLAAGVYECEASMYVKIHTTKNLNISIKGFSMGMPKAWNVREMKVERVNFNLFHLFFPSLEDMKRIILGSPWYFENNLLVMQRREIGKNLQDYTCNNPL</sequence>
<keyword evidence="2" id="KW-1185">Reference proteome</keyword>
<reference evidence="1 2" key="1">
    <citation type="submission" date="2024-01" db="EMBL/GenBank/DDBJ databases">
        <title>The complete chloroplast genome sequence of Lithospermum erythrorhizon: insights into the phylogenetic relationship among Boraginaceae species and the maternal lineages of purple gromwells.</title>
        <authorList>
            <person name="Okada T."/>
            <person name="Watanabe K."/>
        </authorList>
    </citation>
    <scope>NUCLEOTIDE SEQUENCE [LARGE SCALE GENOMIC DNA]</scope>
</reference>
<organism evidence="1 2">
    <name type="scientific">Lithospermum erythrorhizon</name>
    <name type="common">Purple gromwell</name>
    <name type="synonym">Lithospermum officinale var. erythrorhizon</name>
    <dbReference type="NCBI Taxonomy" id="34254"/>
    <lineage>
        <taxon>Eukaryota</taxon>
        <taxon>Viridiplantae</taxon>
        <taxon>Streptophyta</taxon>
        <taxon>Embryophyta</taxon>
        <taxon>Tracheophyta</taxon>
        <taxon>Spermatophyta</taxon>
        <taxon>Magnoliopsida</taxon>
        <taxon>eudicotyledons</taxon>
        <taxon>Gunneridae</taxon>
        <taxon>Pentapetalae</taxon>
        <taxon>asterids</taxon>
        <taxon>lamiids</taxon>
        <taxon>Boraginales</taxon>
        <taxon>Boraginaceae</taxon>
        <taxon>Boraginoideae</taxon>
        <taxon>Lithospermeae</taxon>
        <taxon>Lithospermum</taxon>
    </lineage>
</organism>
<dbReference type="Proteomes" id="UP001454036">
    <property type="component" value="Unassembled WGS sequence"/>
</dbReference>
<dbReference type="AlphaFoldDB" id="A0AAV3RHM0"/>
<dbReference type="EMBL" id="BAABME010026794">
    <property type="protein sequence ID" value="GAA0174527.1"/>
    <property type="molecule type" value="Genomic_DNA"/>
</dbReference>
<gene>
    <name evidence="1" type="ORF">LIER_41734</name>
</gene>
<evidence type="ECO:0000313" key="2">
    <source>
        <dbReference type="Proteomes" id="UP001454036"/>
    </source>
</evidence>
<proteinExistence type="predicted"/>
<evidence type="ECO:0008006" key="3">
    <source>
        <dbReference type="Google" id="ProtNLM"/>
    </source>
</evidence>
<accession>A0AAV3RHM0</accession>